<evidence type="ECO:0000313" key="2">
    <source>
        <dbReference type="Proteomes" id="UP000467840"/>
    </source>
</evidence>
<dbReference type="Proteomes" id="UP000467840">
    <property type="component" value="Chromosome 10"/>
</dbReference>
<organism evidence="1 2">
    <name type="scientific">Hevea brasiliensis</name>
    <name type="common">Para rubber tree</name>
    <name type="synonym">Siphonia brasiliensis</name>
    <dbReference type="NCBI Taxonomy" id="3981"/>
    <lineage>
        <taxon>Eukaryota</taxon>
        <taxon>Viridiplantae</taxon>
        <taxon>Streptophyta</taxon>
        <taxon>Embryophyta</taxon>
        <taxon>Tracheophyta</taxon>
        <taxon>Spermatophyta</taxon>
        <taxon>Magnoliopsida</taxon>
        <taxon>eudicotyledons</taxon>
        <taxon>Gunneridae</taxon>
        <taxon>Pentapetalae</taxon>
        <taxon>rosids</taxon>
        <taxon>fabids</taxon>
        <taxon>Malpighiales</taxon>
        <taxon>Euphorbiaceae</taxon>
        <taxon>Crotonoideae</taxon>
        <taxon>Micrandreae</taxon>
        <taxon>Hevea</taxon>
    </lineage>
</organism>
<evidence type="ECO:0008006" key="3">
    <source>
        <dbReference type="Google" id="ProtNLM"/>
    </source>
</evidence>
<gene>
    <name evidence="1" type="ORF">GH714_013223</name>
</gene>
<accession>A0A6A6MYS2</accession>
<dbReference type="EMBL" id="JAAGAX010000003">
    <property type="protein sequence ID" value="KAF2319092.1"/>
    <property type="molecule type" value="Genomic_DNA"/>
</dbReference>
<protein>
    <recommendedName>
        <fullName evidence="3">Protein kinase domain-containing protein</fullName>
    </recommendedName>
</protein>
<comment type="caution">
    <text evidence="1">The sequence shown here is derived from an EMBL/GenBank/DDBJ whole genome shotgun (WGS) entry which is preliminary data.</text>
</comment>
<sequence>MVLCLDSPGRLIILGERVWLKSLHIDVKQDDDDNGSEKADRFDQKHAMIIFSFGLLSSRLSGNTTKRRPTAHVWRLIRAEEFTLAQIAAATNYFLLQNKIGVGSSYDVYRGKLPDGNEVAVKKGYTGKTAVFKDEDNGDVITSIVDFAATKILANELVKVLDHRIGPPVLD</sequence>
<keyword evidence="2" id="KW-1185">Reference proteome</keyword>
<evidence type="ECO:0000313" key="1">
    <source>
        <dbReference type="EMBL" id="KAF2319092.1"/>
    </source>
</evidence>
<dbReference type="PANTHER" id="PTHR46146">
    <property type="entry name" value="SERINE/THREONINE-PROTEIN KINASE-LIKE PROTEIN CCR4"/>
    <property type="match status" value="1"/>
</dbReference>
<dbReference type="PANTHER" id="PTHR46146:SF18">
    <property type="entry name" value="PROTEIN KINASE DOMAIN-CONTAINING PROTEIN"/>
    <property type="match status" value="1"/>
</dbReference>
<dbReference type="InterPro" id="IPR011009">
    <property type="entry name" value="Kinase-like_dom_sf"/>
</dbReference>
<dbReference type="AlphaFoldDB" id="A0A6A6MYS2"/>
<name>A0A6A6MYS2_HEVBR</name>
<reference evidence="1 2" key="1">
    <citation type="journal article" date="2020" name="Mol. Plant">
        <title>The Chromosome-Based Rubber Tree Genome Provides New Insights into Spurge Genome Evolution and Rubber Biosynthesis.</title>
        <authorList>
            <person name="Liu J."/>
            <person name="Shi C."/>
            <person name="Shi C.C."/>
            <person name="Li W."/>
            <person name="Zhang Q.J."/>
            <person name="Zhang Y."/>
            <person name="Li K."/>
            <person name="Lu H.F."/>
            <person name="Shi C."/>
            <person name="Zhu S.T."/>
            <person name="Xiao Z.Y."/>
            <person name="Nan H."/>
            <person name="Yue Y."/>
            <person name="Zhu X.G."/>
            <person name="Wu Y."/>
            <person name="Hong X.N."/>
            <person name="Fan G.Y."/>
            <person name="Tong Y."/>
            <person name="Zhang D."/>
            <person name="Mao C.L."/>
            <person name="Liu Y.L."/>
            <person name="Hao S.J."/>
            <person name="Liu W.Q."/>
            <person name="Lv M.Q."/>
            <person name="Zhang H.B."/>
            <person name="Liu Y."/>
            <person name="Hu-Tang G.R."/>
            <person name="Wang J.P."/>
            <person name="Wang J.H."/>
            <person name="Sun Y.H."/>
            <person name="Ni S.B."/>
            <person name="Chen W.B."/>
            <person name="Zhang X.C."/>
            <person name="Jiao Y.N."/>
            <person name="Eichler E.E."/>
            <person name="Li G.H."/>
            <person name="Liu X."/>
            <person name="Gao L.Z."/>
        </authorList>
    </citation>
    <scope>NUCLEOTIDE SEQUENCE [LARGE SCALE GENOMIC DNA]</scope>
    <source>
        <strain evidence="2">cv. GT1</strain>
        <tissue evidence="1">Leaf</tissue>
    </source>
</reference>
<proteinExistence type="predicted"/>
<dbReference type="Gene3D" id="3.30.200.20">
    <property type="entry name" value="Phosphorylase Kinase, domain 1"/>
    <property type="match status" value="1"/>
</dbReference>
<dbReference type="SUPFAM" id="SSF56112">
    <property type="entry name" value="Protein kinase-like (PK-like)"/>
    <property type="match status" value="1"/>
</dbReference>